<evidence type="ECO:0000313" key="1">
    <source>
        <dbReference type="EMBL" id="ATD07703.1"/>
    </source>
</evidence>
<evidence type="ECO:0000313" key="2">
    <source>
        <dbReference type="Proteomes" id="UP000016521"/>
    </source>
</evidence>
<dbReference type="Proteomes" id="UP000016521">
    <property type="component" value="Chromosome I"/>
</dbReference>
<dbReference type="EMBL" id="CP011924">
    <property type="protein sequence ID" value="ATD07703.1"/>
    <property type="molecule type" value="Genomic_DNA"/>
</dbReference>
<accession>A0ABN5CGI5</accession>
<sequence length="46" mass="5246">MNIQPHSDELSTLRLIFAHVEQVCFVENKAGILAATLSFNNFWLIN</sequence>
<protein>
    <submittedName>
        <fullName evidence="1">Uncharacterized protein</fullName>
    </submittedName>
</protein>
<keyword evidence="2" id="KW-1185">Reference proteome</keyword>
<name>A0ABN5CGI5_PSEO7</name>
<organism evidence="1 2">
    <name type="scientific">Pseudoalteromonas piscicida</name>
    <dbReference type="NCBI Taxonomy" id="43662"/>
    <lineage>
        <taxon>Bacteria</taxon>
        <taxon>Pseudomonadati</taxon>
        <taxon>Pseudomonadota</taxon>
        <taxon>Gammaproteobacteria</taxon>
        <taxon>Alteromonadales</taxon>
        <taxon>Pseudoalteromonadaceae</taxon>
        <taxon>Pseudoalteromonas</taxon>
    </lineage>
</organism>
<proteinExistence type="predicted"/>
<gene>
    <name evidence="1" type="ORF">PPIS_a2798</name>
</gene>
<reference evidence="1 2" key="1">
    <citation type="submission" date="2015-06" db="EMBL/GenBank/DDBJ databases">
        <authorList>
            <person name="Xie B.-B."/>
            <person name="Rong J.-C."/>
            <person name="Qin Q.-L."/>
            <person name="Zhang Y.-Z."/>
        </authorList>
    </citation>
    <scope>NUCLEOTIDE SEQUENCE [LARGE SCALE GENOMIC DNA]</scope>
    <source>
        <strain evidence="1 2">JCM 20779</strain>
    </source>
</reference>